<proteinExistence type="predicted"/>
<dbReference type="AlphaFoldDB" id="A0A8H7HXH9"/>
<sequence>MAKSAVIDAGLHVFYDKSNSERMMKDTTDKKKIGTKFALERLGAMDKTPSRGAVVKITPPSHVVKGAL</sequence>
<accession>A0A8H7HXH9</accession>
<dbReference type="EMBL" id="JACYCD010000047">
    <property type="protein sequence ID" value="KAF8710672.1"/>
    <property type="molecule type" value="Genomic_DNA"/>
</dbReference>
<comment type="caution">
    <text evidence="1">The sequence shown here is derived from an EMBL/GenBank/DDBJ whole genome shotgun (WGS) entry which is preliminary data.</text>
</comment>
<evidence type="ECO:0000313" key="1">
    <source>
        <dbReference type="EMBL" id="KAF8710672.1"/>
    </source>
</evidence>
<evidence type="ECO:0000313" key="2">
    <source>
        <dbReference type="Proteomes" id="UP000602905"/>
    </source>
</evidence>
<feature type="non-terminal residue" evidence="1">
    <location>
        <position position="1"/>
    </location>
</feature>
<reference evidence="1" key="1">
    <citation type="submission" date="2020-09" db="EMBL/GenBank/DDBJ databases">
        <title>Comparative genome analyses of four rice-infecting Rhizoctonia solani isolates reveal extensive enrichment of homogalacturonan modification genes.</title>
        <authorList>
            <person name="Lee D.-Y."/>
            <person name="Jeon J."/>
            <person name="Kim K.-T."/>
            <person name="Cheong K."/>
            <person name="Song H."/>
            <person name="Choi G."/>
            <person name="Ko J."/>
            <person name="Opiyo S.O."/>
            <person name="Zuo S."/>
            <person name="Madhav S."/>
            <person name="Lee Y.-H."/>
            <person name="Wang G.-L."/>
        </authorList>
    </citation>
    <scope>NUCLEOTIDE SEQUENCE</scope>
    <source>
        <strain evidence="1">AG1-IA WGL</strain>
    </source>
</reference>
<organism evidence="1 2">
    <name type="scientific">Rhizoctonia solani</name>
    <dbReference type="NCBI Taxonomy" id="456999"/>
    <lineage>
        <taxon>Eukaryota</taxon>
        <taxon>Fungi</taxon>
        <taxon>Dikarya</taxon>
        <taxon>Basidiomycota</taxon>
        <taxon>Agaricomycotina</taxon>
        <taxon>Agaricomycetes</taxon>
        <taxon>Cantharellales</taxon>
        <taxon>Ceratobasidiaceae</taxon>
        <taxon>Rhizoctonia</taxon>
    </lineage>
</organism>
<name>A0A8H7HXH9_9AGAM</name>
<gene>
    <name evidence="1" type="ORF">RHS03_02313</name>
</gene>
<dbReference type="Proteomes" id="UP000602905">
    <property type="component" value="Unassembled WGS sequence"/>
</dbReference>
<protein>
    <submittedName>
        <fullName evidence="1">Uncharacterized protein</fullName>
    </submittedName>
</protein>